<dbReference type="PANTHER" id="PTHR33121">
    <property type="entry name" value="CYCLIC DI-GMP PHOSPHODIESTERASE PDEF"/>
    <property type="match status" value="1"/>
</dbReference>
<dbReference type="PANTHER" id="PTHR33121:SF71">
    <property type="entry name" value="OXYGEN SENSOR PROTEIN DOSP"/>
    <property type="match status" value="1"/>
</dbReference>
<evidence type="ECO:0000259" key="1">
    <source>
        <dbReference type="PROSITE" id="PS50883"/>
    </source>
</evidence>
<dbReference type="Gene3D" id="3.30.450.40">
    <property type="match status" value="1"/>
</dbReference>
<dbReference type="SMART" id="SM00267">
    <property type="entry name" value="GGDEF"/>
    <property type="match status" value="1"/>
</dbReference>
<dbReference type="EMBL" id="FNDD01000006">
    <property type="protein sequence ID" value="SDH00790.1"/>
    <property type="molecule type" value="Genomic_DNA"/>
</dbReference>
<protein>
    <submittedName>
        <fullName evidence="2">EAL domain, c-di-GMP-specific phosphodiesterase class I (Or its enzymatically inactive variant)</fullName>
    </submittedName>
</protein>
<dbReference type="AlphaFoldDB" id="A0A1G7YY54"/>
<accession>A0A1G7YY54</accession>
<proteinExistence type="predicted"/>
<dbReference type="GO" id="GO:0071111">
    <property type="term" value="F:cyclic-guanylate-specific phosphodiesterase activity"/>
    <property type="evidence" value="ECO:0007669"/>
    <property type="project" value="InterPro"/>
</dbReference>
<dbReference type="PROSITE" id="PS50883">
    <property type="entry name" value="EAL"/>
    <property type="match status" value="1"/>
</dbReference>
<dbReference type="Gene3D" id="3.30.70.270">
    <property type="match status" value="1"/>
</dbReference>
<dbReference type="InterPro" id="IPR035919">
    <property type="entry name" value="EAL_sf"/>
</dbReference>
<dbReference type="SMART" id="SM00052">
    <property type="entry name" value="EAL"/>
    <property type="match status" value="1"/>
</dbReference>
<dbReference type="SUPFAM" id="SSF55073">
    <property type="entry name" value="Nucleotide cyclase"/>
    <property type="match status" value="1"/>
</dbReference>
<name>A0A1G7YY54_9VIBR</name>
<dbReference type="STRING" id="861298.SAMN04488136_10690"/>
<dbReference type="InterPro" id="IPR050706">
    <property type="entry name" value="Cyclic-di-GMP_PDE-like"/>
</dbReference>
<dbReference type="InterPro" id="IPR029787">
    <property type="entry name" value="Nucleotide_cyclase"/>
</dbReference>
<evidence type="ECO:0000313" key="2">
    <source>
        <dbReference type="EMBL" id="SDH00790.1"/>
    </source>
</evidence>
<dbReference type="CDD" id="cd01948">
    <property type="entry name" value="EAL"/>
    <property type="match status" value="1"/>
</dbReference>
<reference evidence="2 3" key="1">
    <citation type="submission" date="2016-10" db="EMBL/GenBank/DDBJ databases">
        <authorList>
            <person name="de Groot N.N."/>
        </authorList>
    </citation>
    <scope>NUCLEOTIDE SEQUENCE [LARGE SCALE GENOMIC DNA]</scope>
    <source>
        <strain evidence="2 3">CGMCC 1.10228</strain>
    </source>
</reference>
<dbReference type="InterPro" id="IPR043128">
    <property type="entry name" value="Rev_trsase/Diguanyl_cyclase"/>
</dbReference>
<dbReference type="SUPFAM" id="SSF141868">
    <property type="entry name" value="EAL domain-like"/>
    <property type="match status" value="1"/>
</dbReference>
<dbReference type="SMART" id="SM00065">
    <property type="entry name" value="GAF"/>
    <property type="match status" value="1"/>
</dbReference>
<dbReference type="Pfam" id="PF00990">
    <property type="entry name" value="GGDEF"/>
    <property type="match status" value="1"/>
</dbReference>
<dbReference type="Pfam" id="PF01590">
    <property type="entry name" value="GAF"/>
    <property type="match status" value="1"/>
</dbReference>
<organism evidence="2 3">
    <name type="scientific">Vibrio xiamenensis</name>
    <dbReference type="NCBI Taxonomy" id="861298"/>
    <lineage>
        <taxon>Bacteria</taxon>
        <taxon>Pseudomonadati</taxon>
        <taxon>Pseudomonadota</taxon>
        <taxon>Gammaproteobacteria</taxon>
        <taxon>Vibrionales</taxon>
        <taxon>Vibrionaceae</taxon>
        <taxon>Vibrio</taxon>
    </lineage>
</organism>
<dbReference type="SUPFAM" id="SSF55781">
    <property type="entry name" value="GAF domain-like"/>
    <property type="match status" value="1"/>
</dbReference>
<dbReference type="InterPro" id="IPR003018">
    <property type="entry name" value="GAF"/>
</dbReference>
<dbReference type="Pfam" id="PF00563">
    <property type="entry name" value="EAL"/>
    <property type="match status" value="1"/>
</dbReference>
<gene>
    <name evidence="2" type="ORF">SAMN04488136_10690</name>
</gene>
<dbReference type="RefSeq" id="WP_093271443.1">
    <property type="nucleotide sequence ID" value="NZ_FNDD01000006.1"/>
</dbReference>
<evidence type="ECO:0000313" key="3">
    <source>
        <dbReference type="Proteomes" id="UP000198854"/>
    </source>
</evidence>
<dbReference type="Proteomes" id="UP000198854">
    <property type="component" value="Unassembled WGS sequence"/>
</dbReference>
<dbReference type="Gene3D" id="3.20.20.450">
    <property type="entry name" value="EAL domain"/>
    <property type="match status" value="1"/>
</dbReference>
<dbReference type="InterPro" id="IPR001633">
    <property type="entry name" value="EAL_dom"/>
</dbReference>
<dbReference type="InterPro" id="IPR029016">
    <property type="entry name" value="GAF-like_dom_sf"/>
</dbReference>
<sequence>MTPKVNVDQIEIPIEIVCGWQTIANLLSEIVTVPVALVMRVHSDRLEVFCCNDNHPHPFHIGDTQELGRGFYCEYVINYQTGLKVINAEQDLVWHQNPDLEYGLVAYLGVPLRWPSGEVFGTLCLLDTAPNQFDDTFTNLLESFRESIESQMTILYQKEQLSLINQDLCNRVETRTKDLVELNYSLNKEIGKRKAAEEKVRYQNHHDSGTGFLNRLGLEQTLQSLVDNRSKSSEIAIFHVGFANGSSVQSKHGYHAWEQILIHFRQRLNHLSHFEFITARPSSNDLVFAFNVEQQHLDEVSEEICRQLVKVSHSEFELDGARIHLHAYIGISTTPVSHVAQTLLKQAQEAMRSCKDLGHKFNYHSQAVADFHQELNQLENYLLKAIRDDDILLYFQPKVSPITKRWTGAEALLRWRHPVLGDISNESLIHIAERNGLIFEVGSFVLRSAIKKSSAWINYVADFKISVNVSAVQLRNPQFAQQVESILLEHRFPAKNLELEITESSLIADEDAALNTLTSLHALGVTLSLDDFGTGYATFNYLKKFPFDAIKIDKSFIQHLDKSDNDREIVHSIVYVAKKLKLFVTVEGIENQFHEDFIIQEGCEYGQGFYYGKPMTGESFERSLMTQTRFDCSPMASES</sequence>
<dbReference type="OrthoDB" id="9804951at2"/>
<feature type="domain" description="EAL" evidence="1">
    <location>
        <begin position="375"/>
        <end position="628"/>
    </location>
</feature>
<keyword evidence="3" id="KW-1185">Reference proteome</keyword>
<dbReference type="InterPro" id="IPR000160">
    <property type="entry name" value="GGDEF_dom"/>
</dbReference>